<protein>
    <recommendedName>
        <fullName evidence="2">Anti-CBASS protein Acb1-like N-terminal domain-containing protein</fullName>
    </recommendedName>
</protein>
<gene>
    <name evidence="3" type="ORF">LCGC14_1549820</name>
</gene>
<feature type="domain" description="Anti-CBASS protein Acb1-like N-terminal" evidence="2">
    <location>
        <begin position="43"/>
        <end position="387"/>
    </location>
</feature>
<name>A0A0F9L6L8_9ZZZZ</name>
<comment type="caution">
    <text evidence="3">The sequence shown here is derived from an EMBL/GenBank/DDBJ whole genome shotgun (WGS) entry which is preliminary data.</text>
</comment>
<dbReference type="Pfam" id="PF06381">
    <property type="entry name" value="Phage_portal_3"/>
    <property type="match status" value="1"/>
</dbReference>
<dbReference type="EMBL" id="LAZR01011831">
    <property type="protein sequence ID" value="KKM58115.1"/>
    <property type="molecule type" value="Genomic_DNA"/>
</dbReference>
<dbReference type="AlphaFoldDB" id="A0A0F9L6L8"/>
<reference evidence="3" key="1">
    <citation type="journal article" date="2015" name="Nature">
        <title>Complex archaea that bridge the gap between prokaryotes and eukaryotes.</title>
        <authorList>
            <person name="Spang A."/>
            <person name="Saw J.H."/>
            <person name="Jorgensen S.L."/>
            <person name="Zaremba-Niedzwiedzka K."/>
            <person name="Martijn J."/>
            <person name="Lind A.E."/>
            <person name="van Eijk R."/>
            <person name="Schleper C."/>
            <person name="Guy L."/>
            <person name="Ettema T.J."/>
        </authorList>
    </citation>
    <scope>NUCLEOTIDE SEQUENCE</scope>
</reference>
<evidence type="ECO:0000313" key="3">
    <source>
        <dbReference type="EMBL" id="KKM58115.1"/>
    </source>
</evidence>
<evidence type="ECO:0000256" key="1">
    <source>
        <dbReference type="SAM" id="MobiDB-lite"/>
    </source>
</evidence>
<feature type="region of interest" description="Disordered" evidence="1">
    <location>
        <begin position="416"/>
        <end position="454"/>
    </location>
</feature>
<evidence type="ECO:0000259" key="2">
    <source>
        <dbReference type="Pfam" id="PF06381"/>
    </source>
</evidence>
<accession>A0A0F9L6L8</accession>
<sequence>MRALTALISRLQLANRAGLQFGGKRDLYDVFGYKKQLTTDDFLSKYIRQDVASRIIDAPPDATWSNPPEMTGDAKVVTAWEVLVKEHDMWGLLNRVDRLSRLNHFAIILFGFNDGSKFDRAVTKADELLYVRAVGSRQITKVTFNSDRTSPRFGLPEMYEVQFDDPALKTVSAGTVTVEGLKDMKLHASRTVHIVERPLEDIVFGTPIIERVYNLLDDLLKVGGGTAEIYWLSARAGLHADVDKEMEIDPLDAAALSDEIEEYQHELRRVLRTRGVSLKVLDSKVPNPAEIFDMLMGLISGTTGIPRRILLGSEAGELASAQDRANWAERIDERRKLFSEPRILKPTIDILQNVGLLPEGEVEFEWPSAFLQNPLEEGQTKAQTARAIGNISRQTGAKTPMQLTSRKEAREIIGLEGDLPESELLDQEEETPTPTGAAPGLPPDEAVPPGAAGQ</sequence>
<dbReference type="InterPro" id="IPR024459">
    <property type="entry name" value="Acb1-like_N"/>
</dbReference>
<proteinExistence type="predicted"/>
<feature type="compositionally biased region" description="Acidic residues" evidence="1">
    <location>
        <begin position="418"/>
        <end position="431"/>
    </location>
</feature>
<organism evidence="3">
    <name type="scientific">marine sediment metagenome</name>
    <dbReference type="NCBI Taxonomy" id="412755"/>
    <lineage>
        <taxon>unclassified sequences</taxon>
        <taxon>metagenomes</taxon>
        <taxon>ecological metagenomes</taxon>
    </lineage>
</organism>